<proteinExistence type="predicted"/>
<dbReference type="Proteomes" id="UP000031599">
    <property type="component" value="Unassembled WGS sequence"/>
</dbReference>
<dbReference type="InterPro" id="IPR029045">
    <property type="entry name" value="ClpP/crotonase-like_dom_sf"/>
</dbReference>
<dbReference type="EMBL" id="JMCC02000030">
    <property type="protein sequence ID" value="KIG16976.1"/>
    <property type="molecule type" value="Genomic_DNA"/>
</dbReference>
<protein>
    <submittedName>
        <fullName evidence="4">Enoyl-CoA hydratase</fullName>
    </submittedName>
</protein>
<evidence type="ECO:0000313" key="5">
    <source>
        <dbReference type="Proteomes" id="UP000031599"/>
    </source>
</evidence>
<keyword evidence="2" id="KW-0576">Peroxisome</keyword>
<dbReference type="InterPro" id="IPR051053">
    <property type="entry name" value="ECH/Chromodomain_protein"/>
</dbReference>
<evidence type="ECO:0000313" key="4">
    <source>
        <dbReference type="EMBL" id="KIG16976.1"/>
    </source>
</evidence>
<dbReference type="RefSeq" id="WP_052548815.1">
    <property type="nucleotide sequence ID" value="NZ_JMCC02000030.1"/>
</dbReference>
<sequence>MSSELVLYSTRDGVTTLTLNNPKRLNGWTQPMLAALKAALARAATDDETQAVILTGADPYYCAGVNLAGTIRLGHPRVLRAMIVEHNQALFDGFLEFPKPILVAVNGPAIGACVTSATLCDGIIASERATFSTPFAALGVPPEGCSSVLFPRVLGAATADRILGEEGWKPTAAEALEIGLVQWVVAHDELLDEAHRIAKGWAEAGTARRFRGGISLQELQAANARESQEIADAFLAAPFLRAQFRFLWGKKKRGPALMFLALWLLRPLWSLLL</sequence>
<dbReference type="PANTHER" id="PTHR43684:SF1">
    <property type="entry name" value="ENOYL-COA DELTA ISOMERASE 2"/>
    <property type="match status" value="1"/>
</dbReference>
<dbReference type="PANTHER" id="PTHR43684">
    <property type="match status" value="1"/>
</dbReference>
<comment type="caution">
    <text evidence="4">The sequence shown here is derived from an EMBL/GenBank/DDBJ whole genome shotgun (WGS) entry which is preliminary data.</text>
</comment>
<dbReference type="Pfam" id="PF00378">
    <property type="entry name" value="ECH_1"/>
    <property type="match status" value="1"/>
</dbReference>
<name>A0A0C2D171_9BACT</name>
<dbReference type="CDD" id="cd06558">
    <property type="entry name" value="crotonase-like"/>
    <property type="match status" value="1"/>
</dbReference>
<dbReference type="SUPFAM" id="SSF52096">
    <property type="entry name" value="ClpP/crotonase"/>
    <property type="match status" value="1"/>
</dbReference>
<reference evidence="4 5" key="1">
    <citation type="submission" date="2014-12" db="EMBL/GenBank/DDBJ databases">
        <title>Genome assembly of Enhygromyxa salina DSM 15201.</title>
        <authorList>
            <person name="Sharma G."/>
            <person name="Subramanian S."/>
        </authorList>
    </citation>
    <scope>NUCLEOTIDE SEQUENCE [LARGE SCALE GENOMIC DNA]</scope>
    <source>
        <strain evidence="4 5">DSM 15201</strain>
    </source>
</reference>
<evidence type="ECO:0000256" key="2">
    <source>
        <dbReference type="ARBA" id="ARBA00023140"/>
    </source>
</evidence>
<evidence type="ECO:0000256" key="1">
    <source>
        <dbReference type="ARBA" id="ARBA00004275"/>
    </source>
</evidence>
<evidence type="ECO:0000256" key="3">
    <source>
        <dbReference type="ARBA" id="ARBA00023235"/>
    </source>
</evidence>
<accession>A0A0C2D171</accession>
<dbReference type="AlphaFoldDB" id="A0A0C2D171"/>
<dbReference type="InterPro" id="IPR001753">
    <property type="entry name" value="Enoyl-CoA_hydra/iso"/>
</dbReference>
<gene>
    <name evidence="4" type="ORF">DB30_03960</name>
</gene>
<dbReference type="GO" id="GO:0004165">
    <property type="term" value="F:delta(3)-delta(2)-enoyl-CoA isomerase activity"/>
    <property type="evidence" value="ECO:0007669"/>
    <property type="project" value="UniProtKB-ARBA"/>
</dbReference>
<keyword evidence="3" id="KW-0413">Isomerase</keyword>
<comment type="subcellular location">
    <subcellularLocation>
        <location evidence="1">Peroxisome</location>
    </subcellularLocation>
</comment>
<dbReference type="Gene3D" id="3.90.226.10">
    <property type="entry name" value="2-enoyl-CoA Hydratase, Chain A, domain 1"/>
    <property type="match status" value="1"/>
</dbReference>
<organism evidence="4 5">
    <name type="scientific">Enhygromyxa salina</name>
    <dbReference type="NCBI Taxonomy" id="215803"/>
    <lineage>
        <taxon>Bacteria</taxon>
        <taxon>Pseudomonadati</taxon>
        <taxon>Myxococcota</taxon>
        <taxon>Polyangia</taxon>
        <taxon>Nannocystales</taxon>
        <taxon>Nannocystaceae</taxon>
        <taxon>Enhygromyxa</taxon>
    </lineage>
</organism>